<dbReference type="Proteomes" id="UP000319432">
    <property type="component" value="Chromosome"/>
</dbReference>
<dbReference type="EMBL" id="CP033464">
    <property type="protein sequence ID" value="QDX92079.1"/>
    <property type="molecule type" value="Genomic_DNA"/>
</dbReference>
<proteinExistence type="predicted"/>
<evidence type="ECO:0000313" key="2">
    <source>
        <dbReference type="Proteomes" id="UP000319432"/>
    </source>
</evidence>
<protein>
    <submittedName>
        <fullName evidence="1">DUF2612 domain-containing protein</fullName>
    </submittedName>
</protein>
<dbReference type="InterPro" id="IPR021283">
    <property type="entry name" value="Phage_Wedge1"/>
</dbReference>
<dbReference type="Pfam" id="PF11041">
    <property type="entry name" value="Phage_Wedge1"/>
    <property type="match status" value="2"/>
</dbReference>
<dbReference type="AlphaFoldDB" id="A0A518V518"/>
<sequence length="220" mass="24772">MAIKQYLDLITSQHWGKDKYVRWLTAVLEKGDAVVTVANQIPEAFTIEKAVGVQLNTVGDLVGRSRYLPFQLADGTSPTMDDSIYRVALKAKIAQNQWDGTIPQIYELWDDLFPDARLRLYDNQDMTMKASIRGELGLQSVLLVTVGYIIPKPSGVRLNIAFESELDRMDYIGMCVTGTDVVTIDSEMPEDWWLSQANRMDYQGLLVTNKDKTTISSEAL</sequence>
<gene>
    <name evidence="1" type="ORF">EEL30_06665</name>
</gene>
<keyword evidence="2" id="KW-1185">Reference proteome</keyword>
<reference evidence="1 2" key="1">
    <citation type="submission" date="2018-11" db="EMBL/GenBank/DDBJ databases">
        <title>Phylogenetic determinants of toxin gene distribution in genomes of Brevibacillus laterosporus.</title>
        <authorList>
            <person name="Glare T.R."/>
            <person name="Durrant A."/>
            <person name="Berry C."/>
            <person name="Palma L."/>
            <person name="Ormskirk M."/>
            <person name="Cox M.O."/>
        </authorList>
    </citation>
    <scope>NUCLEOTIDE SEQUENCE [LARGE SCALE GENOMIC DNA]</scope>
    <source>
        <strain evidence="1 2">1821L</strain>
    </source>
</reference>
<evidence type="ECO:0000313" key="1">
    <source>
        <dbReference type="EMBL" id="QDX92079.1"/>
    </source>
</evidence>
<dbReference type="OrthoDB" id="5465402at2"/>
<organism evidence="1 2">
    <name type="scientific">Brevibacillus laterosporus</name>
    <name type="common">Bacillus laterosporus</name>
    <dbReference type="NCBI Taxonomy" id="1465"/>
    <lineage>
        <taxon>Bacteria</taxon>
        <taxon>Bacillati</taxon>
        <taxon>Bacillota</taxon>
        <taxon>Bacilli</taxon>
        <taxon>Bacillales</taxon>
        <taxon>Paenibacillaceae</taxon>
        <taxon>Brevibacillus</taxon>
    </lineage>
</organism>
<accession>A0A518V518</accession>
<name>A0A518V518_BRELA</name>